<dbReference type="OrthoDB" id="1438991at2"/>
<dbReference type="RefSeq" id="WP_136566036.1">
    <property type="nucleotide sequence ID" value="NZ_SNTZ01000003.1"/>
</dbReference>
<dbReference type="Proteomes" id="UP000310406">
    <property type="component" value="Unassembled WGS sequence"/>
</dbReference>
<comment type="caution">
    <text evidence="2">The sequence shown here is derived from an EMBL/GenBank/DDBJ whole genome shotgun (WGS) entry which is preliminary data.</text>
</comment>
<evidence type="ECO:0000313" key="2">
    <source>
        <dbReference type="EMBL" id="THV59518.1"/>
    </source>
</evidence>
<protein>
    <recommendedName>
        <fullName evidence="4">Chemotaxis methyl-accepting receptor HlyB-like 4HB MCP domain-containing protein</fullName>
    </recommendedName>
</protein>
<dbReference type="AlphaFoldDB" id="A0A4S8RLZ2"/>
<evidence type="ECO:0000313" key="3">
    <source>
        <dbReference type="Proteomes" id="UP000310406"/>
    </source>
</evidence>
<sequence length="207" mass="23536">MKAKLSGKQRILVGAILTFAFLLVLGSNLLDRKHFETIQRTVSSIYHDRIMVQDYIYKLRNHIYVEELALIEGREKVEPYLVSQKIQPILNDYKNTVLTPEESKLLERLINGFSGLETLELEGKAGGKSQNVQVNTKETLVKLKKNLDALEAIQIEESKRLTKISEKSLGINMMLSNLEMTFLVLIGMAIALLAFQPIKTLNLVHRN</sequence>
<gene>
    <name evidence="2" type="ORF">EZV76_08080</name>
</gene>
<keyword evidence="1" id="KW-1133">Transmembrane helix</keyword>
<name>A0A4S8RLZ2_9FLAO</name>
<accession>A0A4S8RLZ2</accession>
<keyword evidence="3" id="KW-1185">Reference proteome</keyword>
<keyword evidence="1" id="KW-0812">Transmembrane</keyword>
<organism evidence="2 3">
    <name type="scientific">Flagellimonas alvinocaridis</name>
    <dbReference type="NCBI Taxonomy" id="2530200"/>
    <lineage>
        <taxon>Bacteria</taxon>
        <taxon>Pseudomonadati</taxon>
        <taxon>Bacteroidota</taxon>
        <taxon>Flavobacteriia</taxon>
        <taxon>Flavobacteriales</taxon>
        <taxon>Flavobacteriaceae</taxon>
        <taxon>Flagellimonas</taxon>
    </lineage>
</organism>
<proteinExistence type="predicted"/>
<keyword evidence="1" id="KW-0472">Membrane</keyword>
<evidence type="ECO:0000256" key="1">
    <source>
        <dbReference type="SAM" id="Phobius"/>
    </source>
</evidence>
<dbReference type="EMBL" id="SNTZ01000003">
    <property type="protein sequence ID" value="THV59518.1"/>
    <property type="molecule type" value="Genomic_DNA"/>
</dbReference>
<evidence type="ECO:0008006" key="4">
    <source>
        <dbReference type="Google" id="ProtNLM"/>
    </source>
</evidence>
<reference evidence="2 3" key="1">
    <citation type="submission" date="2019-03" db="EMBL/GenBank/DDBJ databases">
        <title>Muricauda SCR12 sp.nov, a marine bacterium isolated from Pacific Ocean:the Okinawa trough.</title>
        <authorList>
            <person name="Liu L."/>
        </authorList>
    </citation>
    <scope>NUCLEOTIDE SEQUENCE [LARGE SCALE GENOMIC DNA]</scope>
    <source>
        <strain evidence="2 3">SCR12</strain>
    </source>
</reference>
<feature type="transmembrane region" description="Helical" evidence="1">
    <location>
        <begin position="180"/>
        <end position="198"/>
    </location>
</feature>